<protein>
    <submittedName>
        <fullName evidence="1">Glutamine amidotransferase</fullName>
    </submittedName>
</protein>
<dbReference type="InterPro" id="IPR011697">
    <property type="entry name" value="Peptidase_C26"/>
</dbReference>
<keyword evidence="1" id="KW-0315">Glutamine amidotransferase</keyword>
<dbReference type="InterPro" id="IPR029062">
    <property type="entry name" value="Class_I_gatase-like"/>
</dbReference>
<dbReference type="GO" id="GO:0006598">
    <property type="term" value="P:polyamine catabolic process"/>
    <property type="evidence" value="ECO:0007669"/>
    <property type="project" value="TreeGrafter"/>
</dbReference>
<reference evidence="1" key="2">
    <citation type="submission" date="2020-09" db="EMBL/GenBank/DDBJ databases">
        <authorList>
            <person name="Sun Q."/>
            <person name="Zhou Y."/>
        </authorList>
    </citation>
    <scope>NUCLEOTIDE SEQUENCE</scope>
    <source>
        <strain evidence="1">CGMCC 4.5737</strain>
    </source>
</reference>
<sequence>MWRRRADLLPRSYVDTVLASGGVPVLLPPLPSGAREALRAVDALVIAGGADVDPASYRAEPHPKTTGVRPERDAWELELLREALAQDLPVLGVCRGMQVLNVAYGGTLTQHLPDDVGHLEHLPARALFGTTEVRVTEGSRVAGMVGDRCTVSCYHHQAVRDLGTGLTAVAWAADGTVEAVEDGNREFVIGVQWHPEQDIDARLFAGLVQAARKRARVRESW</sequence>
<dbReference type="EMBL" id="BMMK01000005">
    <property type="protein sequence ID" value="GGM45460.1"/>
    <property type="molecule type" value="Genomic_DNA"/>
</dbReference>
<evidence type="ECO:0000313" key="1">
    <source>
        <dbReference type="EMBL" id="GGM45460.1"/>
    </source>
</evidence>
<dbReference type="GO" id="GO:0033969">
    <property type="term" value="F:gamma-glutamyl-gamma-aminobutyrate hydrolase activity"/>
    <property type="evidence" value="ECO:0007669"/>
    <property type="project" value="TreeGrafter"/>
</dbReference>
<keyword evidence="2" id="KW-1185">Reference proteome</keyword>
<accession>A0A8J3C710</accession>
<dbReference type="PROSITE" id="PS51273">
    <property type="entry name" value="GATASE_TYPE_1"/>
    <property type="match status" value="1"/>
</dbReference>
<gene>
    <name evidence="1" type="ORF">GCM10012275_15640</name>
</gene>
<dbReference type="AlphaFoldDB" id="A0A8J3C710"/>
<proteinExistence type="predicted"/>
<organism evidence="1 2">
    <name type="scientific">Longimycelium tulufanense</name>
    <dbReference type="NCBI Taxonomy" id="907463"/>
    <lineage>
        <taxon>Bacteria</taxon>
        <taxon>Bacillati</taxon>
        <taxon>Actinomycetota</taxon>
        <taxon>Actinomycetes</taxon>
        <taxon>Pseudonocardiales</taxon>
        <taxon>Pseudonocardiaceae</taxon>
        <taxon>Longimycelium</taxon>
    </lineage>
</organism>
<dbReference type="CDD" id="cd01745">
    <property type="entry name" value="GATase1_2"/>
    <property type="match status" value="1"/>
</dbReference>
<dbReference type="Gene3D" id="3.40.50.880">
    <property type="match status" value="1"/>
</dbReference>
<reference evidence="1" key="1">
    <citation type="journal article" date="2014" name="Int. J. Syst. Evol. Microbiol.">
        <title>Complete genome sequence of Corynebacterium casei LMG S-19264T (=DSM 44701T), isolated from a smear-ripened cheese.</title>
        <authorList>
            <consortium name="US DOE Joint Genome Institute (JGI-PGF)"/>
            <person name="Walter F."/>
            <person name="Albersmeier A."/>
            <person name="Kalinowski J."/>
            <person name="Ruckert C."/>
        </authorList>
    </citation>
    <scope>NUCLEOTIDE SEQUENCE</scope>
    <source>
        <strain evidence="1">CGMCC 4.5737</strain>
    </source>
</reference>
<dbReference type="InterPro" id="IPR044668">
    <property type="entry name" value="PuuD-like"/>
</dbReference>
<dbReference type="Proteomes" id="UP000637578">
    <property type="component" value="Unassembled WGS sequence"/>
</dbReference>
<dbReference type="Pfam" id="PF07722">
    <property type="entry name" value="Peptidase_C26"/>
    <property type="match status" value="1"/>
</dbReference>
<comment type="caution">
    <text evidence="1">The sequence shown here is derived from an EMBL/GenBank/DDBJ whole genome shotgun (WGS) entry which is preliminary data.</text>
</comment>
<dbReference type="GO" id="GO:0005829">
    <property type="term" value="C:cytosol"/>
    <property type="evidence" value="ECO:0007669"/>
    <property type="project" value="TreeGrafter"/>
</dbReference>
<dbReference type="PANTHER" id="PTHR43235:SF1">
    <property type="entry name" value="GLUTAMINE AMIDOTRANSFERASE PB2B2.05-RELATED"/>
    <property type="match status" value="1"/>
</dbReference>
<dbReference type="PANTHER" id="PTHR43235">
    <property type="entry name" value="GLUTAMINE AMIDOTRANSFERASE PB2B2.05-RELATED"/>
    <property type="match status" value="1"/>
</dbReference>
<evidence type="ECO:0000313" key="2">
    <source>
        <dbReference type="Proteomes" id="UP000637578"/>
    </source>
</evidence>
<name>A0A8J3C710_9PSEU</name>
<dbReference type="SUPFAM" id="SSF52317">
    <property type="entry name" value="Class I glutamine amidotransferase-like"/>
    <property type="match status" value="1"/>
</dbReference>